<keyword evidence="2" id="KW-0560">Oxidoreductase</keyword>
<gene>
    <name evidence="2" type="ORF">SAMN04244553_4037</name>
</gene>
<name>A0A285LUS1_9NOCA</name>
<dbReference type="AlphaFoldDB" id="A0A285LUS1"/>
<dbReference type="Proteomes" id="UP000219565">
    <property type="component" value="Unassembled WGS sequence"/>
</dbReference>
<evidence type="ECO:0000313" key="2">
    <source>
        <dbReference type="EMBL" id="SNY87101.1"/>
    </source>
</evidence>
<dbReference type="InterPro" id="IPR007138">
    <property type="entry name" value="ABM_dom"/>
</dbReference>
<dbReference type="OrthoDB" id="287932at2"/>
<dbReference type="Pfam" id="PF03992">
    <property type="entry name" value="ABM"/>
    <property type="match status" value="1"/>
</dbReference>
<sequence>MLIVAGYLRVTDRDDYLARCREVVEQARAAEGCLDFCLGADLVEPDRVNVYERWSTRADAERFRGEGPSDGLETRIVGADVREFEYTTETPL</sequence>
<accession>A0A285LUS1</accession>
<keyword evidence="3" id="KW-1185">Reference proteome</keyword>
<keyword evidence="2" id="KW-0503">Monooxygenase</keyword>
<dbReference type="Gene3D" id="3.30.70.100">
    <property type="match status" value="1"/>
</dbReference>
<feature type="domain" description="ABM" evidence="1">
    <location>
        <begin position="5"/>
        <end position="65"/>
    </location>
</feature>
<evidence type="ECO:0000259" key="1">
    <source>
        <dbReference type="Pfam" id="PF03992"/>
    </source>
</evidence>
<reference evidence="2 3" key="1">
    <citation type="submission" date="2017-09" db="EMBL/GenBank/DDBJ databases">
        <authorList>
            <person name="Ehlers B."/>
            <person name="Leendertz F.H."/>
        </authorList>
    </citation>
    <scope>NUCLEOTIDE SEQUENCE [LARGE SCALE GENOMIC DNA]</scope>
    <source>
        <strain evidence="2 3">DSM 45537</strain>
    </source>
</reference>
<organism evidence="2 3">
    <name type="scientific">Nocardia amikacinitolerans</name>
    <dbReference type="NCBI Taxonomy" id="756689"/>
    <lineage>
        <taxon>Bacteria</taxon>
        <taxon>Bacillati</taxon>
        <taxon>Actinomycetota</taxon>
        <taxon>Actinomycetes</taxon>
        <taxon>Mycobacteriales</taxon>
        <taxon>Nocardiaceae</taxon>
        <taxon>Nocardia</taxon>
    </lineage>
</organism>
<proteinExistence type="predicted"/>
<dbReference type="SUPFAM" id="SSF54909">
    <property type="entry name" value="Dimeric alpha+beta barrel"/>
    <property type="match status" value="1"/>
</dbReference>
<dbReference type="RefSeq" id="WP_097246206.1">
    <property type="nucleotide sequence ID" value="NZ_JAMTCV010000003.1"/>
</dbReference>
<dbReference type="STRING" id="1379680.GCA_001612615_05224"/>
<dbReference type="EMBL" id="OBEG01000004">
    <property type="protein sequence ID" value="SNY87101.1"/>
    <property type="molecule type" value="Genomic_DNA"/>
</dbReference>
<dbReference type="InterPro" id="IPR011008">
    <property type="entry name" value="Dimeric_a/b-barrel"/>
</dbReference>
<evidence type="ECO:0000313" key="3">
    <source>
        <dbReference type="Proteomes" id="UP000219565"/>
    </source>
</evidence>
<protein>
    <submittedName>
        <fullName evidence="2">Antibiotic biosynthesis monooxygenase</fullName>
    </submittedName>
</protein>
<dbReference type="GO" id="GO:0004497">
    <property type="term" value="F:monooxygenase activity"/>
    <property type="evidence" value="ECO:0007669"/>
    <property type="project" value="UniProtKB-KW"/>
</dbReference>